<feature type="coiled-coil region" evidence="1">
    <location>
        <begin position="166"/>
        <end position="275"/>
    </location>
</feature>
<dbReference type="VEuPathDB" id="FungiDB:PMAA_047010"/>
<protein>
    <submittedName>
        <fullName evidence="2">Uncharacterized protein</fullName>
    </submittedName>
</protein>
<accession>B6QP70</accession>
<dbReference type="HOGENOM" id="CLU_049641_0_0_1"/>
<evidence type="ECO:0000313" key="3">
    <source>
        <dbReference type="Proteomes" id="UP000001294"/>
    </source>
</evidence>
<proteinExistence type="predicted"/>
<evidence type="ECO:0000256" key="1">
    <source>
        <dbReference type="SAM" id="Coils"/>
    </source>
</evidence>
<organism evidence="2 3">
    <name type="scientific">Talaromyces marneffei (strain ATCC 18224 / CBS 334.59 / QM 7333)</name>
    <name type="common">Penicillium marneffei</name>
    <dbReference type="NCBI Taxonomy" id="441960"/>
    <lineage>
        <taxon>Eukaryota</taxon>
        <taxon>Fungi</taxon>
        <taxon>Dikarya</taxon>
        <taxon>Ascomycota</taxon>
        <taxon>Pezizomycotina</taxon>
        <taxon>Eurotiomycetes</taxon>
        <taxon>Eurotiomycetidae</taxon>
        <taxon>Eurotiales</taxon>
        <taxon>Trichocomaceae</taxon>
        <taxon>Talaromyces</taxon>
        <taxon>Talaromyces sect. Talaromyces</taxon>
    </lineage>
</organism>
<evidence type="ECO:0000313" key="2">
    <source>
        <dbReference type="EMBL" id="EEA20886.1"/>
    </source>
</evidence>
<dbReference type="PhylomeDB" id="B6QP70"/>
<feature type="coiled-coil region" evidence="1">
    <location>
        <begin position="300"/>
        <end position="353"/>
    </location>
</feature>
<keyword evidence="1" id="KW-0175">Coiled coil</keyword>
<dbReference type="Proteomes" id="UP000001294">
    <property type="component" value="Unassembled WGS sequence"/>
</dbReference>
<dbReference type="AlphaFoldDB" id="B6QP70"/>
<gene>
    <name evidence="2" type="ORF">PMAA_047010</name>
</gene>
<sequence>MASVSDTEDGWATLYEISASSDDESSEEGLEQSTSDLQSRVDALLEKMDLLQLQIRLKNGSIQSLTGRLEVLETVDRKVAQLQPDVFAMQDAFQDTEIQNKVCKSSINVLADIVKSVEDNAKRLEQGNPDRIGIEGEIAEVHSRLDAAQIDKKGLQSQIRLNKGSVRSLERRLNALETNRVDALEASVERVERENHELFEREYDRISAAESDVRALGEATYDRYSQAIDRVTCLEANVERLEQDAKDRIDGGLAVAEFQSKVEAIEDDRKLLQSQIRLNKGSMVSLAGRVKGLESSVEHHREEKNRVDSLESDMEDLIQVTLQRVKRENKARMDNLELQNQALQDALGQTQRIIEGLHIGIQTALGQINTDLSGLKQRVEMLESSKRDGDSVYTITTSMQENRFRNLEARVDGLQSNGYPHPNNQYLNVPYGTAYFVPSYVNNSVRR</sequence>
<name>B6QP70_TALMQ</name>
<keyword evidence="3" id="KW-1185">Reference proteome</keyword>
<reference evidence="3" key="1">
    <citation type="journal article" date="2015" name="Genome Announc.">
        <title>Genome sequence of the AIDS-associated pathogen Penicillium marneffei (ATCC18224) and its near taxonomic relative Talaromyces stipitatus (ATCC10500).</title>
        <authorList>
            <person name="Nierman W.C."/>
            <person name="Fedorova-Abrams N.D."/>
            <person name="Andrianopoulos A."/>
        </authorList>
    </citation>
    <scope>NUCLEOTIDE SEQUENCE [LARGE SCALE GENOMIC DNA]</scope>
    <source>
        <strain evidence="3">ATCC 18224 / CBS 334.59 / QM 7333</strain>
    </source>
</reference>
<dbReference type="OrthoDB" id="10255522at2759"/>
<dbReference type="EMBL" id="DS995904">
    <property type="protein sequence ID" value="EEA20886.1"/>
    <property type="molecule type" value="Genomic_DNA"/>
</dbReference>